<evidence type="ECO:0000259" key="2">
    <source>
        <dbReference type="PROSITE" id="PS51184"/>
    </source>
</evidence>
<dbReference type="SUPFAM" id="SSF51197">
    <property type="entry name" value="Clavaminate synthase-like"/>
    <property type="match status" value="1"/>
</dbReference>
<dbReference type="PANTHER" id="PTHR12461">
    <property type="entry name" value="HYPOXIA-INDUCIBLE FACTOR 1 ALPHA INHIBITOR-RELATED"/>
    <property type="match status" value="1"/>
</dbReference>
<evidence type="ECO:0000256" key="1">
    <source>
        <dbReference type="SAM" id="MobiDB-lite"/>
    </source>
</evidence>
<dbReference type="SMART" id="SM00558">
    <property type="entry name" value="JmjC"/>
    <property type="match status" value="1"/>
</dbReference>
<reference evidence="3 4" key="1">
    <citation type="submission" date="2024-01" db="EMBL/GenBank/DDBJ databases">
        <title>The genome of the rayed Mediterranean limpet Patella caerulea (Linnaeus, 1758).</title>
        <authorList>
            <person name="Anh-Thu Weber A."/>
            <person name="Halstead-Nussloch G."/>
        </authorList>
    </citation>
    <scope>NUCLEOTIDE SEQUENCE [LARGE SCALE GENOMIC DNA]</scope>
    <source>
        <strain evidence="3">AATW-2023a</strain>
        <tissue evidence="3">Whole specimen</tissue>
    </source>
</reference>
<name>A0AAN8K1I2_PATCE</name>
<feature type="region of interest" description="Disordered" evidence="1">
    <location>
        <begin position="415"/>
        <end position="443"/>
    </location>
</feature>
<dbReference type="InterPro" id="IPR018247">
    <property type="entry name" value="EF_Hand_1_Ca_BS"/>
</dbReference>
<sequence>MDLLRARMFFNFFIYFTCFISLNYGSVEIDLTKEPGHLKPFGTGRPIHEIEEVQGFPSPNDFFKNYFFPQRPVKIASGAKMSPAFKLWTDEYFLNLNIPENSTVFLETVKKESRQQKTMDMNFKKFVKTYMNSTYYMVDNVPEYLKSDLVVPCSLQCESIMAGKLDDILMWFSSGGTNSVVHHDGFDNINCVYRGSKDFIIVDPVKYKDMVPIDRPEGAYSSIDVDKMDYTKYPTLAKIEYIHAHMEPGDCLYIPYKWIHQVRSYNSNLAVNIWWDHYLSLDVDPSQCNEKCDANMTLHGVKTNQYNRIPTGGEPLRAYIRDETLKSNKMLPYDEFLSELIPVIAQAEGDDSVKVQLDQMKELANKFLKVLDQDGDKHVSIQDVTSVSSENMSVVGEIIKQVQQIQLTLGEEYADKKHGGYGGDEEDEDEEDDDDDDVLWFPDAFDEDGELLNGFDLDEDLNDEFDEFDEYHDEL</sequence>
<protein>
    <recommendedName>
        <fullName evidence="2">JmjC domain-containing protein</fullName>
    </recommendedName>
</protein>
<dbReference type="PANTHER" id="PTHR12461:SF18">
    <property type="entry name" value="JMJC DOMAIN-CONTAINING PROTEIN"/>
    <property type="match status" value="1"/>
</dbReference>
<accession>A0AAN8K1I2</accession>
<proteinExistence type="predicted"/>
<dbReference type="Pfam" id="PF13621">
    <property type="entry name" value="Cupin_8"/>
    <property type="match status" value="1"/>
</dbReference>
<dbReference type="InterPro" id="IPR003347">
    <property type="entry name" value="JmjC_dom"/>
</dbReference>
<dbReference type="Gene3D" id="2.60.120.650">
    <property type="entry name" value="Cupin"/>
    <property type="match status" value="1"/>
</dbReference>
<evidence type="ECO:0000313" key="4">
    <source>
        <dbReference type="Proteomes" id="UP001347796"/>
    </source>
</evidence>
<evidence type="ECO:0000313" key="3">
    <source>
        <dbReference type="EMBL" id="KAK6187486.1"/>
    </source>
</evidence>
<dbReference type="PROSITE" id="PS51184">
    <property type="entry name" value="JMJC"/>
    <property type="match status" value="1"/>
</dbReference>
<dbReference type="InterPro" id="IPR041667">
    <property type="entry name" value="Cupin_8"/>
</dbReference>
<dbReference type="Proteomes" id="UP001347796">
    <property type="component" value="Unassembled WGS sequence"/>
</dbReference>
<dbReference type="EMBL" id="JAZGQO010000004">
    <property type="protein sequence ID" value="KAK6187486.1"/>
    <property type="molecule type" value="Genomic_DNA"/>
</dbReference>
<dbReference type="AlphaFoldDB" id="A0AAN8K1I2"/>
<comment type="caution">
    <text evidence="3">The sequence shown here is derived from an EMBL/GenBank/DDBJ whole genome shotgun (WGS) entry which is preliminary data.</text>
</comment>
<dbReference type="PROSITE" id="PS00018">
    <property type="entry name" value="EF_HAND_1"/>
    <property type="match status" value="1"/>
</dbReference>
<gene>
    <name evidence="3" type="ORF">SNE40_005500</name>
</gene>
<keyword evidence="4" id="KW-1185">Reference proteome</keyword>
<organism evidence="3 4">
    <name type="scientific">Patella caerulea</name>
    <name type="common">Rayed Mediterranean limpet</name>
    <dbReference type="NCBI Taxonomy" id="87958"/>
    <lineage>
        <taxon>Eukaryota</taxon>
        <taxon>Metazoa</taxon>
        <taxon>Spiralia</taxon>
        <taxon>Lophotrochozoa</taxon>
        <taxon>Mollusca</taxon>
        <taxon>Gastropoda</taxon>
        <taxon>Patellogastropoda</taxon>
        <taxon>Patelloidea</taxon>
        <taxon>Patellidae</taxon>
        <taxon>Patella</taxon>
    </lineage>
</organism>
<feature type="compositionally biased region" description="Acidic residues" evidence="1">
    <location>
        <begin position="423"/>
        <end position="443"/>
    </location>
</feature>
<feature type="domain" description="JmjC" evidence="2">
    <location>
        <begin position="130"/>
        <end position="290"/>
    </location>
</feature>